<protein>
    <submittedName>
        <fullName evidence="7">4-hydroxyphenylacetate 3-hydroxylase</fullName>
    </submittedName>
</protein>
<dbReference type="RefSeq" id="WP_199021253.1">
    <property type="nucleotide sequence ID" value="NZ_JAELUP010000103.1"/>
</dbReference>
<dbReference type="InterPro" id="IPR046373">
    <property type="entry name" value="Acyl-CoA_Oxase/DH_mid-dom_sf"/>
</dbReference>
<keyword evidence="1" id="KW-0285">Flavoprotein</keyword>
<keyword evidence="2 4" id="KW-0274">FAD</keyword>
<dbReference type="Gene3D" id="1.20.140.10">
    <property type="entry name" value="Butyryl-CoA Dehydrogenase, subunit A, domain 3"/>
    <property type="match status" value="1"/>
</dbReference>
<dbReference type="SUPFAM" id="SSF47203">
    <property type="entry name" value="Acyl-CoA dehydrogenase C-terminal domain-like"/>
    <property type="match status" value="1"/>
</dbReference>
<gene>
    <name evidence="7" type="ORF">JFN88_21205</name>
</gene>
<dbReference type="InterPro" id="IPR009100">
    <property type="entry name" value="AcylCoA_DH/oxidase_NM_dom_sf"/>
</dbReference>
<dbReference type="PANTHER" id="PTHR36117:SF3">
    <property type="entry name" value="4-HYDROXYPHENYLACETATE 3-MONOOXYGENASE-RELATED"/>
    <property type="match status" value="1"/>
</dbReference>
<dbReference type="Pfam" id="PF11794">
    <property type="entry name" value="HpaB_N"/>
    <property type="match status" value="1"/>
</dbReference>
<dbReference type="EMBL" id="JAELUP010000103">
    <property type="protein sequence ID" value="MBJ6363734.1"/>
    <property type="molecule type" value="Genomic_DNA"/>
</dbReference>
<feature type="binding site" evidence="4">
    <location>
        <position position="188"/>
    </location>
    <ligand>
        <name>FAD</name>
        <dbReference type="ChEBI" id="CHEBI:57692"/>
    </ligand>
</feature>
<feature type="binding site" evidence="4">
    <location>
        <begin position="448"/>
        <end position="451"/>
    </location>
    <ligand>
        <name>FAD</name>
        <dbReference type="ChEBI" id="CHEBI:57692"/>
    </ligand>
</feature>
<feature type="domain" description="HpaB/PvcC/4-BUDH N-terminal" evidence="6">
    <location>
        <begin position="4"/>
        <end position="266"/>
    </location>
</feature>
<dbReference type="PANTHER" id="PTHR36117">
    <property type="entry name" value="4-HYDROXYPHENYLACETATE 3-MONOOXYGENASE-RELATED"/>
    <property type="match status" value="1"/>
</dbReference>
<dbReference type="InterPro" id="IPR024719">
    <property type="entry name" value="HpaB/PvcC/4-BUDH_C"/>
</dbReference>
<dbReference type="InterPro" id="IPR024674">
    <property type="entry name" value="HpaB/PvcC/4-BUDH_N"/>
</dbReference>
<evidence type="ECO:0000256" key="2">
    <source>
        <dbReference type="ARBA" id="ARBA00022827"/>
    </source>
</evidence>
<organism evidence="7 8">
    <name type="scientific">Paenibacillus roseus</name>
    <dbReference type="NCBI Taxonomy" id="2798579"/>
    <lineage>
        <taxon>Bacteria</taxon>
        <taxon>Bacillati</taxon>
        <taxon>Bacillota</taxon>
        <taxon>Bacilli</taxon>
        <taxon>Bacillales</taxon>
        <taxon>Paenibacillaceae</taxon>
        <taxon>Paenibacillus</taxon>
    </lineage>
</organism>
<dbReference type="Gene3D" id="2.40.110.10">
    <property type="entry name" value="Butyryl-CoA Dehydrogenase, subunit A, domain 2"/>
    <property type="match status" value="1"/>
</dbReference>
<dbReference type="SUPFAM" id="SSF56645">
    <property type="entry name" value="Acyl-CoA dehydrogenase NM domain-like"/>
    <property type="match status" value="1"/>
</dbReference>
<evidence type="ECO:0000256" key="3">
    <source>
        <dbReference type="ARBA" id="ARBA00023002"/>
    </source>
</evidence>
<dbReference type="InterPro" id="IPR004925">
    <property type="entry name" value="HpaB/PvcC/4-BUDH"/>
</dbReference>
<evidence type="ECO:0000313" key="8">
    <source>
        <dbReference type="Proteomes" id="UP000640274"/>
    </source>
</evidence>
<sequence length="484" mass="54631">MSSGTRYLERIQDGRQVWLNGEVVKDIPRHPAFRGTVQTIASVLDLQDDPVVGPQLMFETETGVRANLAYLVPVNKEDIIRRGRSFKIWSDATFGVMSRIAGYYRSQITGLYMNRHLIDQEQPHYAERIEKYFNYVRDHDLLIASAGHDPQIDRSKPAHELGDLYTAVRIVKETEEGIVVRGAKVLATGGAYLDEIMVVPNSRRTAAEKPYALLFIIAANTPGVYQISRESFASLDEEDHPLSSRYDEMDTVLVFDDAFIPWERVMVKEDPDTLWRLRTDPVSSLYGQHEIIVRLASKLEFVLAVAVELAESISITKFAHVQEKLAELAFQVESVKALWYAAEHRSVLHPLGVWLPGKEELVAARNLGTKYYPRAIEILQQLSGSGMLQAPSRLSDLSGPLGSHLQKYYRGADRGAEERAKLLKLAWDLVGSRLGARHELYERFYSGDPARTYAGQYVEYDKRELIDRSRAACIGSAGFRQADA</sequence>
<comment type="caution">
    <text evidence="7">The sequence shown here is derived from an EMBL/GenBank/DDBJ whole genome shotgun (WGS) entry which is preliminary data.</text>
</comment>
<keyword evidence="3" id="KW-0560">Oxidoreductase</keyword>
<reference evidence="7" key="1">
    <citation type="submission" date="2020-12" db="EMBL/GenBank/DDBJ databases">
        <authorList>
            <person name="Huq M.A."/>
        </authorList>
    </citation>
    <scope>NUCLEOTIDE SEQUENCE</scope>
    <source>
        <strain evidence="7">MAHUQ-46</strain>
    </source>
</reference>
<dbReference type="Proteomes" id="UP000640274">
    <property type="component" value="Unassembled WGS sequence"/>
</dbReference>
<evidence type="ECO:0000256" key="1">
    <source>
        <dbReference type="ARBA" id="ARBA00022630"/>
    </source>
</evidence>
<name>A0A934J5N1_9BACL</name>
<dbReference type="InterPro" id="IPR036250">
    <property type="entry name" value="AcylCo_DH-like_C"/>
</dbReference>
<evidence type="ECO:0000259" key="5">
    <source>
        <dbReference type="Pfam" id="PF03241"/>
    </source>
</evidence>
<feature type="domain" description="HpaB/PvcC/4-BUDH C-terminal" evidence="5">
    <location>
        <begin position="289"/>
        <end position="471"/>
    </location>
</feature>
<evidence type="ECO:0000313" key="7">
    <source>
        <dbReference type="EMBL" id="MBJ6363734.1"/>
    </source>
</evidence>
<dbReference type="PIRSF" id="PIRSF000331">
    <property type="entry name" value="HpaA_HpaB"/>
    <property type="match status" value="1"/>
</dbReference>
<evidence type="ECO:0000259" key="6">
    <source>
        <dbReference type="Pfam" id="PF11794"/>
    </source>
</evidence>
<dbReference type="Pfam" id="PF03241">
    <property type="entry name" value="HpaB"/>
    <property type="match status" value="1"/>
</dbReference>
<dbReference type="Gene3D" id="1.10.3140.10">
    <property type="entry name" value="4-hydroxybutyryl-coa dehydratase, domain 1"/>
    <property type="match status" value="1"/>
</dbReference>
<accession>A0A934J5N1</accession>
<dbReference type="AlphaFoldDB" id="A0A934J5N1"/>
<keyword evidence="8" id="KW-1185">Reference proteome</keyword>
<evidence type="ECO:0000256" key="4">
    <source>
        <dbReference type="PIRSR" id="PIRSR000331-2"/>
    </source>
</evidence>
<dbReference type="GO" id="GO:0016627">
    <property type="term" value="F:oxidoreductase activity, acting on the CH-CH group of donors"/>
    <property type="evidence" value="ECO:0007669"/>
    <property type="project" value="InterPro"/>
</dbReference>
<proteinExistence type="predicted"/>
<feature type="binding site" evidence="4">
    <location>
        <begin position="151"/>
        <end position="154"/>
    </location>
    <ligand>
        <name>FAD</name>
        <dbReference type="ChEBI" id="CHEBI:57692"/>
    </ligand>
</feature>